<name>A0ABY3B319_9BACL</name>
<dbReference type="PANTHER" id="PTHR24023">
    <property type="entry name" value="COLLAGEN ALPHA"/>
    <property type="match status" value="1"/>
</dbReference>
<organism evidence="2 3">
    <name type="scientific">Paenibacillus ottowii</name>
    <dbReference type="NCBI Taxonomy" id="2315729"/>
    <lineage>
        <taxon>Bacteria</taxon>
        <taxon>Bacillati</taxon>
        <taxon>Bacillota</taxon>
        <taxon>Bacilli</taxon>
        <taxon>Bacillales</taxon>
        <taxon>Paenibacillaceae</taxon>
        <taxon>Paenibacillus</taxon>
    </lineage>
</organism>
<dbReference type="NCBIfam" id="NF033172">
    <property type="entry name" value="N_to_GlyXaaXaa"/>
    <property type="match status" value="1"/>
</dbReference>
<dbReference type="Pfam" id="PF01391">
    <property type="entry name" value="Collagen"/>
    <property type="match status" value="1"/>
</dbReference>
<feature type="compositionally biased region" description="Low complexity" evidence="1">
    <location>
        <begin position="165"/>
        <end position="178"/>
    </location>
</feature>
<keyword evidence="3" id="KW-1185">Reference proteome</keyword>
<comment type="caution">
    <text evidence="2">The sequence shown here is derived from an EMBL/GenBank/DDBJ whole genome shotgun (WGS) entry which is preliminary data.</text>
</comment>
<dbReference type="InterPro" id="IPR021210">
    <property type="entry name" value="Exosporium_BclB"/>
</dbReference>
<dbReference type="NCBIfam" id="TIGR03721">
    <property type="entry name" value="exospore_TM"/>
    <property type="match status" value="1"/>
</dbReference>
<dbReference type="EMBL" id="VIJZ01000007">
    <property type="protein sequence ID" value="TQR97579.1"/>
    <property type="molecule type" value="Genomic_DNA"/>
</dbReference>
<dbReference type="PANTHER" id="PTHR24023:SF1082">
    <property type="entry name" value="COLLAGEN TRIPLE HELIX REPEAT"/>
    <property type="match status" value="1"/>
</dbReference>
<feature type="compositionally biased region" description="Low complexity" evidence="1">
    <location>
        <begin position="244"/>
        <end position="291"/>
    </location>
</feature>
<evidence type="ECO:0000313" key="3">
    <source>
        <dbReference type="Proteomes" id="UP000319219"/>
    </source>
</evidence>
<accession>A0ABY3B319</accession>
<feature type="compositionally biased region" description="Pro residues" evidence="1">
    <location>
        <begin position="180"/>
        <end position="189"/>
    </location>
</feature>
<gene>
    <name evidence="2" type="ORF">FKV70_17340</name>
</gene>
<dbReference type="InterPro" id="IPR048009">
    <property type="entry name" value="NGRR_dom"/>
</dbReference>
<feature type="region of interest" description="Disordered" evidence="1">
    <location>
        <begin position="145"/>
        <end position="291"/>
    </location>
</feature>
<protein>
    <submittedName>
        <fullName evidence="2">Collagen-like repeat preface domain-containing protein</fullName>
    </submittedName>
</protein>
<reference evidence="2 3" key="1">
    <citation type="submission" date="2019-07" db="EMBL/GenBank/DDBJ databases">
        <title>Paenibacillus ottowii sp. nov. isolated from a fermentation system processing bovine manure.</title>
        <authorList>
            <person name="Velazquez L.F."/>
            <person name="Rajbanshi S."/>
            <person name="Guan S."/>
            <person name="Hinchee M."/>
            <person name="Welsh A."/>
        </authorList>
    </citation>
    <scope>NUCLEOTIDE SEQUENCE [LARGE SCALE GENOMIC DNA]</scope>
    <source>
        <strain evidence="2 3">MS2379</strain>
    </source>
</reference>
<dbReference type="RefSeq" id="WP_142613622.1">
    <property type="nucleotide sequence ID" value="NZ_VIJZ01000007.1"/>
</dbReference>
<sequence length="494" mass="46594">MKHKRSFRFSGSSKKDEDRRPTRANRNIEALLKLINELTSIVPLLFANPSAANVSLLQQLLRQLLALTKSLRLRGGGKADLLAALELAIVALEAKPFSPISVGTTLQQLLDALLSIVLQESLNPTLKDSLIRAIRTAGTTVSNALSKPYLSGNPGPQGPPGLPGPVGAAGPAGAEGPAGPAGPPGPAGPVGPAGPAGPVGAAGPIGAAGPEGPAGPAGGVTGATGATGADGLVGPVGATGPTGADGLPGAVGAAGPAGPTGTTGADGLPGAVGAAGPAGPTGPTGADGLPGAVGAAGPAGATGATGADGAIGATGVTGATGSGAIIPFASGGPAILTTVAGGLVGTTSLIGFGSSATGISLVSGTIDLTGTLVGPLINFAFSVPRDGVITSIAGYFSNTVALNLAGSSISITAQLFSSPTPNNTFIAVPGAGATLTPPLTGNIALGTTSSGIATGLAIPVTAQTRLLMVFSATATGASLVNTVVGYASAGVTIT</sequence>
<proteinExistence type="predicted"/>
<evidence type="ECO:0000256" key="1">
    <source>
        <dbReference type="SAM" id="MobiDB-lite"/>
    </source>
</evidence>
<feature type="compositionally biased region" description="Low complexity" evidence="1">
    <location>
        <begin position="196"/>
        <end position="211"/>
    </location>
</feature>
<dbReference type="InterPro" id="IPR008160">
    <property type="entry name" value="Collagen"/>
</dbReference>
<feature type="compositionally biased region" description="Low complexity" evidence="1">
    <location>
        <begin position="223"/>
        <end position="233"/>
    </location>
</feature>
<dbReference type="Proteomes" id="UP000319219">
    <property type="component" value="Unassembled WGS sequence"/>
</dbReference>
<evidence type="ECO:0000313" key="2">
    <source>
        <dbReference type="EMBL" id="TQR97579.1"/>
    </source>
</evidence>
<dbReference type="InterPro" id="IPR050149">
    <property type="entry name" value="Collagen_superfamily"/>
</dbReference>
<feature type="region of interest" description="Disordered" evidence="1">
    <location>
        <begin position="1"/>
        <end position="22"/>
    </location>
</feature>